<dbReference type="Proteomes" id="UP000027265">
    <property type="component" value="Unassembled WGS sequence"/>
</dbReference>
<keyword evidence="2" id="KW-0472">Membrane</keyword>
<proteinExistence type="predicted"/>
<dbReference type="HOGENOM" id="CLU_1245537_0_0_1"/>
<reference evidence="4" key="1">
    <citation type="journal article" date="2014" name="Proc. Natl. Acad. Sci. U.S.A.">
        <title>Extensive sampling of basidiomycete genomes demonstrates inadequacy of the white-rot/brown-rot paradigm for wood decay fungi.</title>
        <authorList>
            <person name="Riley R."/>
            <person name="Salamov A.A."/>
            <person name="Brown D.W."/>
            <person name="Nagy L.G."/>
            <person name="Floudas D."/>
            <person name="Held B.W."/>
            <person name="Levasseur A."/>
            <person name="Lombard V."/>
            <person name="Morin E."/>
            <person name="Otillar R."/>
            <person name="Lindquist E.A."/>
            <person name="Sun H."/>
            <person name="LaButti K.M."/>
            <person name="Schmutz J."/>
            <person name="Jabbour D."/>
            <person name="Luo H."/>
            <person name="Baker S.E."/>
            <person name="Pisabarro A.G."/>
            <person name="Walton J.D."/>
            <person name="Blanchette R.A."/>
            <person name="Henrissat B."/>
            <person name="Martin F."/>
            <person name="Cullen D."/>
            <person name="Hibbett D.S."/>
            <person name="Grigoriev I.V."/>
        </authorList>
    </citation>
    <scope>NUCLEOTIDE SEQUENCE [LARGE SCALE GENOMIC DNA]</scope>
    <source>
        <strain evidence="4">MUCL 33604</strain>
    </source>
</reference>
<feature type="region of interest" description="Disordered" evidence="1">
    <location>
        <begin position="1"/>
        <end position="60"/>
    </location>
</feature>
<name>A0A067PQP2_9AGAM</name>
<evidence type="ECO:0000313" key="3">
    <source>
        <dbReference type="EMBL" id="KDQ52636.1"/>
    </source>
</evidence>
<evidence type="ECO:0000313" key="4">
    <source>
        <dbReference type="Proteomes" id="UP000027265"/>
    </source>
</evidence>
<gene>
    <name evidence="3" type="ORF">JAAARDRAFT_39885</name>
</gene>
<dbReference type="InParanoid" id="A0A067PQP2"/>
<keyword evidence="2" id="KW-1133">Transmembrane helix</keyword>
<feature type="transmembrane region" description="Helical" evidence="2">
    <location>
        <begin position="141"/>
        <end position="164"/>
    </location>
</feature>
<evidence type="ECO:0000256" key="1">
    <source>
        <dbReference type="SAM" id="MobiDB-lite"/>
    </source>
</evidence>
<sequence>MSGRTAYRPQPPLPQQASYRPGHMPAAGYPPKQVHMPAPEHAPMQTPDAPDHPPGVQEAPNASRSWINVFAALSVIALFGANIAFSAVFSASRGDIFLLSFSTAFFVASFATSSSAALFLTSEDISVSQQWPRVILRWMAYVSGLFSLLGFEFLCAAVLFLGVNYKPSTGFTVEDMGGGFGVEFLAIVTISLSVLIPLFSFFLWMGSKTPSRDAPDYMRPLH</sequence>
<feature type="transmembrane region" description="Helical" evidence="2">
    <location>
        <begin position="184"/>
        <end position="204"/>
    </location>
</feature>
<feature type="transmembrane region" description="Helical" evidence="2">
    <location>
        <begin position="96"/>
        <end position="120"/>
    </location>
</feature>
<keyword evidence="4" id="KW-1185">Reference proteome</keyword>
<evidence type="ECO:0000256" key="2">
    <source>
        <dbReference type="SAM" id="Phobius"/>
    </source>
</evidence>
<protein>
    <submittedName>
        <fullName evidence="3">Uncharacterized protein</fullName>
    </submittedName>
</protein>
<organism evidence="3 4">
    <name type="scientific">Jaapia argillacea MUCL 33604</name>
    <dbReference type="NCBI Taxonomy" id="933084"/>
    <lineage>
        <taxon>Eukaryota</taxon>
        <taxon>Fungi</taxon>
        <taxon>Dikarya</taxon>
        <taxon>Basidiomycota</taxon>
        <taxon>Agaricomycotina</taxon>
        <taxon>Agaricomycetes</taxon>
        <taxon>Agaricomycetidae</taxon>
        <taxon>Jaapiales</taxon>
        <taxon>Jaapiaceae</taxon>
        <taxon>Jaapia</taxon>
    </lineage>
</organism>
<dbReference type="EMBL" id="KL197738">
    <property type="protein sequence ID" value="KDQ52636.1"/>
    <property type="molecule type" value="Genomic_DNA"/>
</dbReference>
<dbReference type="AlphaFoldDB" id="A0A067PQP2"/>
<accession>A0A067PQP2</accession>
<feature type="transmembrane region" description="Helical" evidence="2">
    <location>
        <begin position="66"/>
        <end position="90"/>
    </location>
</feature>
<keyword evidence="2" id="KW-0812">Transmembrane</keyword>